<proteinExistence type="predicted"/>
<reference evidence="10" key="1">
    <citation type="submission" date="2015-06" db="EMBL/GenBank/DDBJ databases">
        <authorList>
            <person name="Radhakrishnan Rajesh"/>
            <person name="Underwood Anthony"/>
            <person name="Al-Shahib Ali"/>
        </authorList>
    </citation>
    <scope>NUCLEOTIDE SEQUENCE [LARGE SCALE GENOMIC DNA]</scope>
    <source>
        <strain evidence="10">P19_London_7_VIM_2_05_10</strain>
    </source>
</reference>
<dbReference type="PANTHER" id="PTHR30083:SF1">
    <property type="entry name" value="TRANSCRIPTIONAL REGULATOR"/>
    <property type="match status" value="1"/>
</dbReference>
<dbReference type="SMART" id="SM00470">
    <property type="entry name" value="ParB"/>
    <property type="match status" value="1"/>
</dbReference>
<dbReference type="FunFam" id="3.90.1530.10:FF:000002">
    <property type="entry name" value="Putative transcriptional regulator"/>
    <property type="match status" value="1"/>
</dbReference>
<dbReference type="EMBL" id="NSNE01000010">
    <property type="protein sequence ID" value="RPM13421.1"/>
    <property type="molecule type" value="Genomic_DNA"/>
</dbReference>
<accession>A0A072ZNA0</accession>
<reference evidence="9" key="10">
    <citation type="submission" date="2023-06" db="EMBL/GenBank/DDBJ databases">
        <authorList>
            <consortium name="Clinical and Environmental Microbiology Branch: Whole genome sequencing antimicrobial resistance pathogens in the healthcare setting"/>
        </authorList>
    </citation>
    <scope>NUCLEOTIDE SEQUENCE</scope>
    <source>
        <strain evidence="9">2021CK-01020</strain>
    </source>
</reference>
<reference evidence="2" key="2">
    <citation type="submission" date="2015-06" db="EMBL/GenBank/DDBJ databases">
        <authorList>
            <person name="Radhakrishnan R."/>
            <person name="Underwood A."/>
            <person name="Al-Shahib A."/>
        </authorList>
    </citation>
    <scope>NUCLEOTIDE SEQUENCE</scope>
    <source>
        <strain evidence="2">P19_London_7_VIM_2_05_10</strain>
    </source>
</reference>
<evidence type="ECO:0000313" key="5">
    <source>
        <dbReference type="EMBL" id="OTI57918.1"/>
    </source>
</evidence>
<dbReference type="Pfam" id="PF02195">
    <property type="entry name" value="ParB_N"/>
    <property type="match status" value="1"/>
</dbReference>
<evidence type="ECO:0000313" key="6">
    <source>
        <dbReference type="EMBL" id="RCI75579.1"/>
    </source>
</evidence>
<evidence type="ECO:0000259" key="1">
    <source>
        <dbReference type="SMART" id="SM00470"/>
    </source>
</evidence>
<dbReference type="Proteomes" id="UP000194857">
    <property type="component" value="Unassembled WGS sequence"/>
</dbReference>
<dbReference type="InterPro" id="IPR003115">
    <property type="entry name" value="ParB_N"/>
</dbReference>
<dbReference type="Gene3D" id="3.90.1530.10">
    <property type="entry name" value="Conserved hypothetical protein from pyrococcus furiosus pfu- 392566-001, ParB domain"/>
    <property type="match status" value="1"/>
</dbReference>
<evidence type="ECO:0000313" key="8">
    <source>
        <dbReference type="EMBL" id="RPM13421.1"/>
    </source>
</evidence>
<dbReference type="PANTHER" id="PTHR30083">
    <property type="entry name" value="TRANSCRIPTIONAL REGULATOR-RELATED"/>
    <property type="match status" value="1"/>
</dbReference>
<reference evidence="8 14" key="7">
    <citation type="submission" date="2019-01" db="EMBL/GenBank/DDBJ databases">
        <title>The Pseudomonas aeruginosa pan-genome provides new insights on its population structure, horizontal gene transfer and pathogenicity.</title>
        <authorList>
            <person name="Freschi L."/>
            <person name="Vincent A.T."/>
            <person name="Jeukens J."/>
            <person name="Emond-Rheault J.-G."/>
            <person name="Kukavica-Ibrulj I."/>
            <person name="Dupont M.-J."/>
            <person name="Charette S.J."/>
            <person name="Boyle B."/>
            <person name="Levesque R.C."/>
        </authorList>
    </citation>
    <scope>NUCLEOTIDE SEQUENCE [LARGE SCALE GENOMIC DNA]</scope>
    <source>
        <strain evidence="8 14">PA-W36</strain>
    </source>
</reference>
<sequence>MAQTKTLTERAEALFGELHGLPLAERIEAINRIRRLLHAHSPFAEEPVDCVQWVRAERVAGNDYNPNTVAPPEMRLLRLSIESDGFTQPIVAYPQADGRYEVVDGFHRLRVGSAKGALRQRLHGYLPIAAIRAGREGDSERIAATIRHNRARGVHGVLPMTAIVVTLLKAGWSEADVARELGMDNDEVLRFKQVSGLPELFREHVYSRSWE</sequence>
<reference evidence="8 14" key="4">
    <citation type="submission" date="2017-08" db="EMBL/GenBank/DDBJ databases">
        <authorList>
            <person name="Feschi L."/>
            <person name="Jeukens J."/>
            <person name="Emond-Rheault J.-G."/>
            <person name="Kukavica-Ibrulj I."/>
            <person name="Boyle B."/>
            <person name="Levesque R.C."/>
        </authorList>
    </citation>
    <scope>NUCLEOTIDE SEQUENCE [LARGE SCALE GENOMIC DNA]</scope>
    <source>
        <strain evidence="8 14">PA-W36</strain>
    </source>
</reference>
<dbReference type="SUPFAM" id="SSF110849">
    <property type="entry name" value="ParB/Sulfiredoxin"/>
    <property type="match status" value="1"/>
</dbReference>
<feature type="domain" description="ParB-like N-terminal" evidence="1">
    <location>
        <begin position="52"/>
        <end position="150"/>
    </location>
</feature>
<dbReference type="Proteomes" id="UP001297540">
    <property type="component" value="Chromosome"/>
</dbReference>
<dbReference type="Proteomes" id="UP000045039">
    <property type="component" value="Unassembled WGS sequence"/>
</dbReference>
<evidence type="ECO:0000313" key="16">
    <source>
        <dbReference type="Proteomes" id="UP000644192"/>
    </source>
</evidence>
<dbReference type="GO" id="GO:0071453">
    <property type="term" value="P:cellular response to oxygen levels"/>
    <property type="evidence" value="ECO:0007669"/>
    <property type="project" value="TreeGrafter"/>
</dbReference>
<dbReference type="Proteomes" id="UP000433532">
    <property type="component" value="Unassembled WGS sequence"/>
</dbReference>
<reference evidence="4" key="9">
    <citation type="submission" date="2020-01" db="EMBL/GenBank/DDBJ databases">
        <title>Bacteria Cultured from War Wounds Associated with the Conflict in Eastern Ukraine.</title>
        <authorList>
            <person name="Snesrud E."/>
            <person name="Galac M.R."/>
            <person name="Mc Gann P."/>
            <person name="Valentine K."/>
            <person name="Viacheslav K."/>
        </authorList>
    </citation>
    <scope>NUCLEOTIDE SEQUENCE</scope>
    <source>
        <strain evidence="4">VNMU148</strain>
    </source>
</reference>
<reference evidence="7 13" key="6">
    <citation type="submission" date="2018-08" db="EMBL/GenBank/DDBJ databases">
        <title>Recombination of ecologically and evolutionarily significant loci maintains genetic cohesion in the Pseudomonas syringae species complex.</title>
        <authorList>
            <person name="Dillon M."/>
            <person name="Thakur S."/>
            <person name="Almeida R.N.D."/>
            <person name="Weir B.S."/>
            <person name="Guttman D.S."/>
        </authorList>
    </citation>
    <scope>NUCLEOTIDE SEQUENCE [LARGE SCALE GENOMIC DNA]</scope>
    <source>
        <strain evidence="7 13">ICMP 7846</strain>
    </source>
</reference>
<dbReference type="AlphaFoldDB" id="A0A072ZNA0"/>
<reference evidence="5 11" key="3">
    <citation type="submission" date="2017-05" db="EMBL/GenBank/DDBJ databases">
        <authorList>
            <person name="Song R."/>
            <person name="Chenine A.L."/>
            <person name="Ruprecht R.M."/>
        </authorList>
    </citation>
    <scope>NUCLEOTIDE SEQUENCE [LARGE SCALE GENOMIC DNA]</scope>
    <source>
        <strain evidence="5 11">S567_C10_BS</strain>
    </source>
</reference>
<evidence type="ECO:0000313" key="9">
    <source>
        <dbReference type="EMBL" id="WOS81384.1"/>
    </source>
</evidence>
<dbReference type="EMBL" id="QORE01000149">
    <property type="protein sequence ID" value="RCI75579.1"/>
    <property type="molecule type" value="Genomic_DNA"/>
</dbReference>
<reference evidence="3 15" key="8">
    <citation type="submission" date="2019-11" db="EMBL/GenBank/DDBJ databases">
        <title>Genomes of ocular Pseudomonas aeruginosa isolates.</title>
        <authorList>
            <person name="Khan M."/>
            <person name="Rice S.A."/>
            <person name="Willcox M.D.P."/>
            <person name="Stapleton F."/>
        </authorList>
    </citation>
    <scope>NUCLEOTIDE SEQUENCE [LARGE SCALE GENOMIC DNA]</scope>
    <source>
        <strain evidence="3 15">PA221</strain>
    </source>
</reference>
<dbReference type="RefSeq" id="WP_003088853.1">
    <property type="nucleotide sequence ID" value="NZ_AP014622.1"/>
</dbReference>
<reference evidence="6 12" key="5">
    <citation type="submission" date="2018-07" db="EMBL/GenBank/DDBJ databases">
        <title>Mechanisms of high-level aminoglycoside resistance among Gram-negative pathogens in Brazil.</title>
        <authorList>
            <person name="Ballaben A.S."/>
            <person name="Darini A.L.C."/>
            <person name="Doi Y."/>
        </authorList>
    </citation>
    <scope>NUCLEOTIDE SEQUENCE [LARGE SCALE GENOMIC DNA]</scope>
    <source>
        <strain evidence="6 12">B2-305</strain>
    </source>
</reference>
<dbReference type="EMBL" id="WXZT01000016">
    <property type="protein sequence ID" value="MZZ15197.1"/>
    <property type="molecule type" value="Genomic_DNA"/>
</dbReference>
<evidence type="ECO:0000313" key="11">
    <source>
        <dbReference type="Proteomes" id="UP000194857"/>
    </source>
</evidence>
<dbReference type="OMA" id="RDRPYSM"/>
<accession>A0A1S1C4V4</accession>
<dbReference type="Proteomes" id="UP000644192">
    <property type="component" value="Unassembled WGS sequence"/>
</dbReference>
<dbReference type="EMBL" id="RBSQ01000079">
    <property type="protein sequence ID" value="RMS65536.1"/>
    <property type="molecule type" value="Genomic_DNA"/>
</dbReference>
<reference evidence="9" key="11">
    <citation type="submission" date="2023-10" db="EMBL/GenBank/DDBJ databases">
        <title>Pathogen: clinical or host-associated sample.</title>
        <authorList>
            <person name="Hergert J."/>
            <person name="Casey R."/>
            <person name="Wagner J."/>
            <person name="Young E.L."/>
            <person name="Oakeson K.F."/>
        </authorList>
    </citation>
    <scope>NUCLEOTIDE SEQUENCE</scope>
    <source>
        <strain evidence="9">2021CK-01020</strain>
    </source>
</reference>
<evidence type="ECO:0000313" key="13">
    <source>
        <dbReference type="Proteomes" id="UP000270834"/>
    </source>
</evidence>
<evidence type="ECO:0000313" key="10">
    <source>
        <dbReference type="Proteomes" id="UP000045039"/>
    </source>
</evidence>
<gene>
    <name evidence="7" type="ORF">ALP65_03888</name>
    <name evidence="5" type="ORF">CAZ10_24925</name>
    <name evidence="6" type="ORF">DT376_06885</name>
    <name evidence="3" type="ORF">GNQ48_20180</name>
    <name evidence="4" type="ORF">GUL26_23360</name>
    <name evidence="8" type="ORF">IPC1295_17635</name>
    <name evidence="9" type="ORF">L4V69_20105</name>
    <name evidence="2" type="ORF">PAERUG_P19_London_7_VIM_2_05_10_01371</name>
</gene>
<dbReference type="EMBL" id="WOAD01000018">
    <property type="protein sequence ID" value="MUI37329.1"/>
    <property type="molecule type" value="Genomic_DNA"/>
</dbReference>
<evidence type="ECO:0000313" key="2">
    <source>
        <dbReference type="EMBL" id="CRO33142.1"/>
    </source>
</evidence>
<evidence type="ECO:0000313" key="3">
    <source>
        <dbReference type="EMBL" id="MUI37329.1"/>
    </source>
</evidence>
<protein>
    <submittedName>
        <fullName evidence="4">ParB N-terminal domain-containing protein</fullName>
    </submittedName>
    <submittedName>
        <fullName evidence="2">ParB-like nuclease domain protein</fullName>
    </submittedName>
    <submittedName>
        <fullName evidence="9">ParB/RepB/Spo0J family partition protein</fullName>
    </submittedName>
</protein>
<dbReference type="InterPro" id="IPR036086">
    <property type="entry name" value="ParB/Sulfiredoxin_sf"/>
</dbReference>
<evidence type="ECO:0000313" key="15">
    <source>
        <dbReference type="Proteomes" id="UP000433532"/>
    </source>
</evidence>
<evidence type="ECO:0000313" key="12">
    <source>
        <dbReference type="Proteomes" id="UP000253594"/>
    </source>
</evidence>
<evidence type="ECO:0000313" key="7">
    <source>
        <dbReference type="EMBL" id="RMS65536.1"/>
    </source>
</evidence>
<dbReference type="eggNOG" id="COG1475">
    <property type="taxonomic scope" value="Bacteria"/>
</dbReference>
<dbReference type="EMBL" id="CVVU01000066">
    <property type="protein sequence ID" value="CRO33142.1"/>
    <property type="molecule type" value="Genomic_DNA"/>
</dbReference>
<dbReference type="EMBL" id="NFFZ01000015">
    <property type="protein sequence ID" value="OTI57918.1"/>
    <property type="molecule type" value="Genomic_DNA"/>
</dbReference>
<dbReference type="CDD" id="cd16397">
    <property type="entry name" value="IbrB_like"/>
    <property type="match status" value="1"/>
</dbReference>
<dbReference type="Proteomes" id="UP000284767">
    <property type="component" value="Unassembled WGS sequence"/>
</dbReference>
<organism evidence="4 16">
    <name type="scientific">Pseudomonas aeruginosa</name>
    <dbReference type="NCBI Taxonomy" id="287"/>
    <lineage>
        <taxon>Bacteria</taxon>
        <taxon>Pseudomonadati</taxon>
        <taxon>Pseudomonadota</taxon>
        <taxon>Gammaproteobacteria</taxon>
        <taxon>Pseudomonadales</taxon>
        <taxon>Pseudomonadaceae</taxon>
        <taxon>Pseudomonas</taxon>
    </lineage>
</organism>
<dbReference type="SMR" id="A0A072ZNA0"/>
<name>A0A072ZNA0_PSEAI</name>
<dbReference type="Proteomes" id="UP000253594">
    <property type="component" value="Unassembled WGS sequence"/>
</dbReference>
<evidence type="ECO:0000313" key="4">
    <source>
        <dbReference type="EMBL" id="MZZ15197.1"/>
    </source>
</evidence>
<dbReference type="EMBL" id="CP136986">
    <property type="protein sequence ID" value="WOS81384.1"/>
    <property type="molecule type" value="Genomic_DNA"/>
</dbReference>
<dbReference type="Proteomes" id="UP000270834">
    <property type="component" value="Unassembled WGS sequence"/>
</dbReference>
<evidence type="ECO:0000313" key="14">
    <source>
        <dbReference type="Proteomes" id="UP000284767"/>
    </source>
</evidence>